<dbReference type="Pfam" id="PF00075">
    <property type="entry name" value="RNase_H"/>
    <property type="match status" value="1"/>
</dbReference>
<protein>
    <recommendedName>
        <fullName evidence="2">RNase H type-1 domain-containing protein</fullName>
    </recommendedName>
</protein>
<evidence type="ECO:0000256" key="1">
    <source>
        <dbReference type="ARBA" id="ARBA00011245"/>
    </source>
</evidence>
<dbReference type="InterPro" id="IPR036397">
    <property type="entry name" value="RNaseH_sf"/>
</dbReference>
<reference evidence="3" key="1">
    <citation type="journal article" date="2015" name="Nature">
        <title>Complex archaea that bridge the gap between prokaryotes and eukaryotes.</title>
        <authorList>
            <person name="Spang A."/>
            <person name="Saw J.H."/>
            <person name="Jorgensen S.L."/>
            <person name="Zaremba-Niedzwiedzka K."/>
            <person name="Martijn J."/>
            <person name="Lind A.E."/>
            <person name="van Eijk R."/>
            <person name="Schleper C."/>
            <person name="Guy L."/>
            <person name="Ettema T.J."/>
        </authorList>
    </citation>
    <scope>NUCLEOTIDE SEQUENCE</scope>
</reference>
<dbReference type="InterPro" id="IPR022892">
    <property type="entry name" value="RNaseHI"/>
</dbReference>
<dbReference type="AlphaFoldDB" id="A0A0F9GJW5"/>
<dbReference type="Gene3D" id="3.30.420.10">
    <property type="entry name" value="Ribonuclease H-like superfamily/Ribonuclease H"/>
    <property type="match status" value="1"/>
</dbReference>
<evidence type="ECO:0000259" key="2">
    <source>
        <dbReference type="PROSITE" id="PS50879"/>
    </source>
</evidence>
<feature type="domain" description="RNase H type-1" evidence="2">
    <location>
        <begin position="13"/>
        <end position="146"/>
    </location>
</feature>
<dbReference type="GO" id="GO:0004523">
    <property type="term" value="F:RNA-DNA hybrid ribonuclease activity"/>
    <property type="evidence" value="ECO:0007669"/>
    <property type="project" value="InterPro"/>
</dbReference>
<sequence length="178" mass="20229">MTAPEKKPTHHNKIPLVRIWTDGSTAPENPGPGGWSALLIHGEHEKMIGGSTPWSSNIRMELTAVLRGLQALKKPSVVIVYTDSQYMVDGFRNILHRDKLLKSHHDVWGLLLHLSEIHQIKVKKIKAHSGVPNNERADQHAKLMARTQPGDSMMWPTEQIIERKKLSEKGIEKKSWEY</sequence>
<gene>
    <name evidence="3" type="ORF">LCGC14_2174570</name>
</gene>
<proteinExistence type="predicted"/>
<dbReference type="GO" id="GO:0003676">
    <property type="term" value="F:nucleic acid binding"/>
    <property type="evidence" value="ECO:0007669"/>
    <property type="project" value="InterPro"/>
</dbReference>
<dbReference type="InterPro" id="IPR002156">
    <property type="entry name" value="RNaseH_domain"/>
</dbReference>
<comment type="subunit">
    <text evidence="1">Monomer.</text>
</comment>
<dbReference type="InterPro" id="IPR012337">
    <property type="entry name" value="RNaseH-like_sf"/>
</dbReference>
<dbReference type="SUPFAM" id="SSF53098">
    <property type="entry name" value="Ribonuclease H-like"/>
    <property type="match status" value="1"/>
</dbReference>
<dbReference type="CDD" id="cd09278">
    <property type="entry name" value="RNase_HI_prokaryote_like"/>
    <property type="match status" value="1"/>
</dbReference>
<dbReference type="PROSITE" id="PS50879">
    <property type="entry name" value="RNASE_H_1"/>
    <property type="match status" value="1"/>
</dbReference>
<comment type="caution">
    <text evidence="3">The sequence shown here is derived from an EMBL/GenBank/DDBJ whole genome shotgun (WGS) entry which is preliminary data.</text>
</comment>
<organism evidence="3">
    <name type="scientific">marine sediment metagenome</name>
    <dbReference type="NCBI Taxonomy" id="412755"/>
    <lineage>
        <taxon>unclassified sequences</taxon>
        <taxon>metagenomes</taxon>
        <taxon>ecological metagenomes</taxon>
    </lineage>
</organism>
<name>A0A0F9GJW5_9ZZZZ</name>
<accession>A0A0F9GJW5</accession>
<dbReference type="EMBL" id="LAZR01028149">
    <property type="protein sequence ID" value="KKL63492.1"/>
    <property type="molecule type" value="Genomic_DNA"/>
</dbReference>
<evidence type="ECO:0000313" key="3">
    <source>
        <dbReference type="EMBL" id="KKL63492.1"/>
    </source>
</evidence>